<dbReference type="OrthoDB" id="3671676at2"/>
<accession>A0A558A0K1</accession>
<dbReference type="Proteomes" id="UP000318578">
    <property type="component" value="Unassembled WGS sequence"/>
</dbReference>
<evidence type="ECO:0000313" key="2">
    <source>
        <dbReference type="Proteomes" id="UP000318578"/>
    </source>
</evidence>
<sequence>MATTTREILTAYKAWGEKIVGGDVENAMYDDMTEFVNLRMETAESCLLLLENDKVADGLGLARSLLENYLLYMLMCRGRKFFKLQDRTDLSEGDFKKYLTRRRADWAAERAQGETNCLGIEKYPRAKRHLMYIYEGLTGADDPEFFIPLHFFHFQEFQPEAMRLPEDRYFVFHELEDDVKKAFKKHREDETERYRYFLSYDALLQCLELNGILDKAGIARVEAHYTFLGKFLHPTHGASRDLHVDSNHHRGGTGSGLSQPYTKEARLLAHLYVCHVVAGLLDENAGLFEAAPGKYFRDPATAELRELSTRVNADYGYFWFLFNGPTLYDKFKYASHQATANEWAELGGRYENVPDDRVKFDKEIYRHFTSSLQGWRNSRCTYRSPLGR</sequence>
<dbReference type="RefSeq" id="WP_144643309.1">
    <property type="nucleotide sequence ID" value="NZ_BNAX01000037.1"/>
</dbReference>
<organism evidence="1 2">
    <name type="scientific">Amycolatopsis acidiphila</name>
    <dbReference type="NCBI Taxonomy" id="715473"/>
    <lineage>
        <taxon>Bacteria</taxon>
        <taxon>Bacillati</taxon>
        <taxon>Actinomycetota</taxon>
        <taxon>Actinomycetes</taxon>
        <taxon>Pseudonocardiales</taxon>
        <taxon>Pseudonocardiaceae</taxon>
        <taxon>Amycolatopsis</taxon>
    </lineage>
</organism>
<protein>
    <submittedName>
        <fullName evidence="1">Uncharacterized protein</fullName>
    </submittedName>
</protein>
<keyword evidence="2" id="KW-1185">Reference proteome</keyword>
<gene>
    <name evidence="1" type="ORF">FNH06_30035</name>
</gene>
<comment type="caution">
    <text evidence="1">The sequence shown here is derived from an EMBL/GenBank/DDBJ whole genome shotgun (WGS) entry which is preliminary data.</text>
</comment>
<name>A0A558A0K1_9PSEU</name>
<dbReference type="EMBL" id="VJZA01000072">
    <property type="protein sequence ID" value="TVT17785.1"/>
    <property type="molecule type" value="Genomic_DNA"/>
</dbReference>
<evidence type="ECO:0000313" key="1">
    <source>
        <dbReference type="EMBL" id="TVT17785.1"/>
    </source>
</evidence>
<reference evidence="1 2" key="1">
    <citation type="submission" date="2019-07" db="EMBL/GenBank/DDBJ databases">
        <title>New species of Amycolatopsis and Streptomyces.</title>
        <authorList>
            <person name="Duangmal K."/>
            <person name="Teo W.F.A."/>
            <person name="Lipun K."/>
        </authorList>
    </citation>
    <scope>NUCLEOTIDE SEQUENCE [LARGE SCALE GENOMIC DNA]</scope>
    <source>
        <strain evidence="1 2">JCM 30562</strain>
    </source>
</reference>
<proteinExistence type="predicted"/>
<dbReference type="AlphaFoldDB" id="A0A558A0K1"/>